<keyword evidence="7 8" id="KW-0998">Cell outer membrane</keyword>
<evidence type="ECO:0000256" key="2">
    <source>
        <dbReference type="ARBA" id="ARBA00022448"/>
    </source>
</evidence>
<evidence type="ECO:0000256" key="3">
    <source>
        <dbReference type="ARBA" id="ARBA00022452"/>
    </source>
</evidence>
<dbReference type="Gene3D" id="2.40.170.20">
    <property type="entry name" value="TonB-dependent receptor, beta-barrel domain"/>
    <property type="match status" value="1"/>
</dbReference>
<evidence type="ECO:0000256" key="6">
    <source>
        <dbReference type="ARBA" id="ARBA00023136"/>
    </source>
</evidence>
<dbReference type="InterPro" id="IPR039426">
    <property type="entry name" value="TonB-dep_rcpt-like"/>
</dbReference>
<comment type="similarity">
    <text evidence="8 9">Belongs to the TonB-dependent receptor family.</text>
</comment>
<dbReference type="GO" id="GO:0044718">
    <property type="term" value="P:siderophore transmembrane transport"/>
    <property type="evidence" value="ECO:0007669"/>
    <property type="project" value="TreeGrafter"/>
</dbReference>
<organism evidence="14 15">
    <name type="scientific">Novosphingobium marinum</name>
    <dbReference type="NCBI Taxonomy" id="1514948"/>
    <lineage>
        <taxon>Bacteria</taxon>
        <taxon>Pseudomonadati</taxon>
        <taxon>Pseudomonadota</taxon>
        <taxon>Alphaproteobacteria</taxon>
        <taxon>Sphingomonadales</taxon>
        <taxon>Sphingomonadaceae</taxon>
        <taxon>Novosphingobium</taxon>
    </lineage>
</organism>
<dbReference type="PANTHER" id="PTHR30069">
    <property type="entry name" value="TONB-DEPENDENT OUTER MEMBRANE RECEPTOR"/>
    <property type="match status" value="1"/>
</dbReference>
<dbReference type="PROSITE" id="PS52016">
    <property type="entry name" value="TONB_DEPENDENT_REC_3"/>
    <property type="match status" value="1"/>
</dbReference>
<keyword evidence="2 8" id="KW-0813">Transport</keyword>
<dbReference type="Proteomes" id="UP000522081">
    <property type="component" value="Unassembled WGS sequence"/>
</dbReference>
<keyword evidence="15" id="KW-1185">Reference proteome</keyword>
<keyword evidence="3 8" id="KW-1134">Transmembrane beta strand</keyword>
<keyword evidence="11" id="KW-0732">Signal</keyword>
<dbReference type="InterPro" id="IPR037066">
    <property type="entry name" value="Plug_dom_sf"/>
</dbReference>
<evidence type="ECO:0000256" key="7">
    <source>
        <dbReference type="ARBA" id="ARBA00023237"/>
    </source>
</evidence>
<evidence type="ECO:0000313" key="15">
    <source>
        <dbReference type="Proteomes" id="UP000522081"/>
    </source>
</evidence>
<dbReference type="InterPro" id="IPR000531">
    <property type="entry name" value="Beta-barrel_TonB"/>
</dbReference>
<evidence type="ECO:0000256" key="4">
    <source>
        <dbReference type="ARBA" id="ARBA00022692"/>
    </source>
</evidence>
<dbReference type="EMBL" id="JACBZF010000001">
    <property type="protein sequence ID" value="NYH94203.1"/>
    <property type="molecule type" value="Genomic_DNA"/>
</dbReference>
<keyword evidence="4 8" id="KW-0812">Transmembrane</keyword>
<keyword evidence="14" id="KW-0675">Receptor</keyword>
<dbReference type="GO" id="GO:0009279">
    <property type="term" value="C:cell outer membrane"/>
    <property type="evidence" value="ECO:0007669"/>
    <property type="project" value="UniProtKB-SubCell"/>
</dbReference>
<dbReference type="InterPro" id="IPR012910">
    <property type="entry name" value="Plug_dom"/>
</dbReference>
<dbReference type="PANTHER" id="PTHR30069:SF40">
    <property type="entry name" value="TONB-DEPENDENT RECEPTOR NMB0964-RELATED"/>
    <property type="match status" value="1"/>
</dbReference>
<evidence type="ECO:0000256" key="5">
    <source>
        <dbReference type="ARBA" id="ARBA00023077"/>
    </source>
</evidence>
<keyword evidence="6 8" id="KW-0472">Membrane</keyword>
<evidence type="ECO:0000256" key="8">
    <source>
        <dbReference type="PROSITE-ProRule" id="PRU01360"/>
    </source>
</evidence>
<dbReference type="Gene3D" id="2.170.130.10">
    <property type="entry name" value="TonB-dependent receptor, plug domain"/>
    <property type="match status" value="1"/>
</dbReference>
<evidence type="ECO:0000259" key="13">
    <source>
        <dbReference type="Pfam" id="PF07715"/>
    </source>
</evidence>
<dbReference type="AlphaFoldDB" id="A0A7Z0BTL1"/>
<dbReference type="Pfam" id="PF00593">
    <property type="entry name" value="TonB_dep_Rec_b-barrel"/>
    <property type="match status" value="1"/>
</dbReference>
<gene>
    <name evidence="14" type="ORF">FHS75_000508</name>
</gene>
<evidence type="ECO:0000256" key="10">
    <source>
        <dbReference type="SAM" id="MobiDB-lite"/>
    </source>
</evidence>
<proteinExistence type="inferred from homology"/>
<dbReference type="InterPro" id="IPR036942">
    <property type="entry name" value="Beta-barrel_TonB_sf"/>
</dbReference>
<comment type="subcellular location">
    <subcellularLocation>
        <location evidence="1 8">Cell outer membrane</location>
        <topology evidence="1 8">Multi-pass membrane protein</topology>
    </subcellularLocation>
</comment>
<feature type="compositionally biased region" description="Polar residues" evidence="10">
    <location>
        <begin position="20"/>
        <end position="29"/>
    </location>
</feature>
<reference evidence="14 15" key="1">
    <citation type="submission" date="2020-07" db="EMBL/GenBank/DDBJ databases">
        <title>Genomic Encyclopedia of Type Strains, Phase IV (KMG-IV): sequencing the most valuable type-strain genomes for metagenomic binning, comparative biology and taxonomic classification.</title>
        <authorList>
            <person name="Goeker M."/>
        </authorList>
    </citation>
    <scope>NUCLEOTIDE SEQUENCE [LARGE SCALE GENOMIC DNA]</scope>
    <source>
        <strain evidence="14 15">DSM 29043</strain>
    </source>
</reference>
<feature type="signal peptide" evidence="11">
    <location>
        <begin position="1"/>
        <end position="18"/>
    </location>
</feature>
<dbReference type="Pfam" id="PF07715">
    <property type="entry name" value="Plug"/>
    <property type="match status" value="1"/>
</dbReference>
<evidence type="ECO:0000256" key="9">
    <source>
        <dbReference type="RuleBase" id="RU003357"/>
    </source>
</evidence>
<comment type="caution">
    <text evidence="14">The sequence shown here is derived from an EMBL/GenBank/DDBJ whole genome shotgun (WGS) entry which is preliminary data.</text>
</comment>
<evidence type="ECO:0000259" key="12">
    <source>
        <dbReference type="Pfam" id="PF00593"/>
    </source>
</evidence>
<feature type="domain" description="TonB-dependent receptor plug" evidence="13">
    <location>
        <begin position="62"/>
        <end position="160"/>
    </location>
</feature>
<feature type="chain" id="PRO_5031569490" evidence="11">
    <location>
        <begin position="19"/>
        <end position="720"/>
    </location>
</feature>
<dbReference type="GO" id="GO:0015344">
    <property type="term" value="F:siderophore uptake transmembrane transporter activity"/>
    <property type="evidence" value="ECO:0007669"/>
    <property type="project" value="TreeGrafter"/>
</dbReference>
<feature type="domain" description="TonB-dependent receptor-like beta-barrel" evidence="12">
    <location>
        <begin position="270"/>
        <end position="689"/>
    </location>
</feature>
<keyword evidence="5 9" id="KW-0798">TonB box</keyword>
<name>A0A7Z0BTL1_9SPHN</name>
<accession>A0A7Z0BTL1</accession>
<dbReference type="SUPFAM" id="SSF56935">
    <property type="entry name" value="Porins"/>
    <property type="match status" value="1"/>
</dbReference>
<evidence type="ECO:0000313" key="14">
    <source>
        <dbReference type="EMBL" id="NYH94203.1"/>
    </source>
</evidence>
<evidence type="ECO:0000256" key="11">
    <source>
        <dbReference type="SAM" id="SignalP"/>
    </source>
</evidence>
<sequence length="720" mass="77049">MCLTSATAIALASYPASAQEAPSTPQASSGPGHRAAHSEEPAGNEIVVTAHPPIDFGLMAGTESIEGDRLIAQSRGQIGETLAKLPGVSATSFAPGASRPILRGFSGARVTVLTDGIGSIDASSVSEDHAVVLDSLTVDHIDILHGPAVLVFGGQAIGGAVNALDKRIPRRVPDAISADFVGGYGSAADEWSVGGAIELPLGERFVAHLDASWRDSDDLEIGGFVNSAPLRRELLAEAEELRAEGEAGEAGEFEELASLRGVVPNTAARTWTVGAGLAFIDAGGNLGISYHRFDTRYGVPLRPGAGHHGDEEHSEGEIHLGEEEEGDGHRAETVSIDLVQDRFDLRGAIELGGIFESLQLRGAYGDYEHVELEGDEVGTRFSGEGIEFRADLIQNDRDGWRGRSGVHYLGRSMDIEGAEAFTPDYDVESVGFFTLQALEIGSGIELEAAGRFQTTKVTSNDVDFRRSFDQWSAGAGVSWTPAYGLKLGANYLRGARAPSPEELLSDGLHVATQAYELGDPGFGVEKSDGLEAYVRWDGERGQVSITGYVTEFDNFIAAIPTGEEIEDFPVFRYRQLPATFKGFEASASYRPLEWAGGSLQVDAAADYTHAKLDGIGPVPRIPPLRLQGGVEARHEKLRIRAEVEWNDRQDRVPQLANAVPSFTHVNLSGDWHPMGEDGPVTLLVAANNIFDTTGRRAASFTRDFVPLHGRDLRATLKVSF</sequence>
<feature type="region of interest" description="Disordered" evidence="10">
    <location>
        <begin position="14"/>
        <end position="40"/>
    </location>
</feature>
<evidence type="ECO:0000256" key="1">
    <source>
        <dbReference type="ARBA" id="ARBA00004571"/>
    </source>
</evidence>
<protein>
    <submittedName>
        <fullName evidence="14">Iron complex outermembrane receptor protein</fullName>
    </submittedName>
</protein>